<dbReference type="PATRIC" id="fig|1434123.4.peg.164"/>
<dbReference type="PANTHER" id="PTHR30055">
    <property type="entry name" value="HTH-TYPE TRANSCRIPTIONAL REGULATOR RUTR"/>
    <property type="match status" value="1"/>
</dbReference>
<evidence type="ECO:0000256" key="2">
    <source>
        <dbReference type="ARBA" id="ARBA00023125"/>
    </source>
</evidence>
<dbReference type="Proteomes" id="UP000033096">
    <property type="component" value="Chromosome"/>
</dbReference>
<keyword evidence="2 4" id="KW-0238">DNA-binding</keyword>
<dbReference type="GO" id="GO:0003700">
    <property type="term" value="F:DNA-binding transcription factor activity"/>
    <property type="evidence" value="ECO:0007669"/>
    <property type="project" value="TreeGrafter"/>
</dbReference>
<dbReference type="EMBL" id="CP009520">
    <property type="protein sequence ID" value="AKB42449.1"/>
    <property type="molecule type" value="Genomic_DNA"/>
</dbReference>
<evidence type="ECO:0000313" key="6">
    <source>
        <dbReference type="EMBL" id="AKB42449.1"/>
    </source>
</evidence>
<dbReference type="InterPro" id="IPR036271">
    <property type="entry name" value="Tet_transcr_reg_TetR-rel_C_sf"/>
</dbReference>
<dbReference type="STRING" id="1434123.MSVAZ_0180"/>
<evidence type="ECO:0000256" key="3">
    <source>
        <dbReference type="ARBA" id="ARBA00023163"/>
    </source>
</evidence>
<feature type="domain" description="HTH tetR-type" evidence="5">
    <location>
        <begin position="14"/>
        <end position="74"/>
    </location>
</feature>
<evidence type="ECO:0000256" key="4">
    <source>
        <dbReference type="PROSITE-ProRule" id="PRU00335"/>
    </source>
</evidence>
<dbReference type="KEGG" id="mvc:MSVAZ_0180"/>
<dbReference type="FunFam" id="1.10.10.60:FF:000141">
    <property type="entry name" value="TetR family transcriptional regulator"/>
    <property type="match status" value="1"/>
</dbReference>
<dbReference type="InterPro" id="IPR009057">
    <property type="entry name" value="Homeodomain-like_sf"/>
</dbReference>
<dbReference type="PROSITE" id="PS50977">
    <property type="entry name" value="HTH_TETR_2"/>
    <property type="match status" value="1"/>
</dbReference>
<dbReference type="SUPFAM" id="SSF46689">
    <property type="entry name" value="Homeodomain-like"/>
    <property type="match status" value="1"/>
</dbReference>
<dbReference type="Pfam" id="PF00440">
    <property type="entry name" value="TetR_N"/>
    <property type="match status" value="1"/>
</dbReference>
<organism evidence="6 7">
    <name type="scientific">Methanosarcina vacuolata Z-761</name>
    <dbReference type="NCBI Taxonomy" id="1434123"/>
    <lineage>
        <taxon>Archaea</taxon>
        <taxon>Methanobacteriati</taxon>
        <taxon>Methanobacteriota</taxon>
        <taxon>Stenosarchaea group</taxon>
        <taxon>Methanomicrobia</taxon>
        <taxon>Methanosarcinales</taxon>
        <taxon>Methanosarcinaceae</taxon>
        <taxon>Methanosarcina</taxon>
    </lineage>
</organism>
<gene>
    <name evidence="6" type="ORF">MSVAZ_0180</name>
</gene>
<sequence length="224" mass="26242">MRLSIKEMKKQEKERRRNYILDAAEKLFFSRGFDNVSMDDVANEVELSKAALYLYFKDKESLFFSIVLRGARILNAMIEEEIKNCKNGVEILDAIGAVYFEFVNKYPDYNRAYLYFRSGRFAIEDVEDVNEIAKEILNLRQETFDITCNAIKSGIDEGLIRRNMNPVEVTILLTMILKGITEMRSDFKTVLEKQGIGQYRFYEDVTGFMHRLLMNTGREEKNEK</sequence>
<feature type="DNA-binding region" description="H-T-H motif" evidence="4">
    <location>
        <begin position="37"/>
        <end position="56"/>
    </location>
</feature>
<accession>A0A0E3Q283</accession>
<proteinExistence type="predicted"/>
<protein>
    <submittedName>
        <fullName evidence="6">Transcriptional regulator, TetR family</fullName>
    </submittedName>
</protein>
<dbReference type="GO" id="GO:0000976">
    <property type="term" value="F:transcription cis-regulatory region binding"/>
    <property type="evidence" value="ECO:0007669"/>
    <property type="project" value="TreeGrafter"/>
</dbReference>
<dbReference type="PANTHER" id="PTHR30055:SF234">
    <property type="entry name" value="HTH-TYPE TRANSCRIPTIONAL REGULATOR BETI"/>
    <property type="match status" value="1"/>
</dbReference>
<name>A0A0E3Q283_9EURY</name>
<dbReference type="AlphaFoldDB" id="A0A0E3Q283"/>
<dbReference type="PRINTS" id="PR00455">
    <property type="entry name" value="HTHTETR"/>
</dbReference>
<dbReference type="PROSITE" id="PS01081">
    <property type="entry name" value="HTH_TETR_1"/>
    <property type="match status" value="1"/>
</dbReference>
<dbReference type="HOGENOM" id="CLU_069356_12_1_2"/>
<dbReference type="InterPro" id="IPR001647">
    <property type="entry name" value="HTH_TetR"/>
</dbReference>
<keyword evidence="1" id="KW-0805">Transcription regulation</keyword>
<dbReference type="SUPFAM" id="SSF48498">
    <property type="entry name" value="Tetracyclin repressor-like, C-terminal domain"/>
    <property type="match status" value="1"/>
</dbReference>
<keyword evidence="7" id="KW-1185">Reference proteome</keyword>
<evidence type="ECO:0000256" key="1">
    <source>
        <dbReference type="ARBA" id="ARBA00023015"/>
    </source>
</evidence>
<reference evidence="6 7" key="1">
    <citation type="submission" date="2014-07" db="EMBL/GenBank/DDBJ databases">
        <title>Methanogenic archaea and the global carbon cycle.</title>
        <authorList>
            <person name="Henriksen J.R."/>
            <person name="Luke J."/>
            <person name="Reinhart S."/>
            <person name="Benedict M.N."/>
            <person name="Youngblut N.D."/>
            <person name="Metcalf M.E."/>
            <person name="Whitaker R.J."/>
            <person name="Metcalf W.W."/>
        </authorList>
    </citation>
    <scope>NUCLEOTIDE SEQUENCE [LARGE SCALE GENOMIC DNA]</scope>
    <source>
        <strain evidence="6 7">Z-761</strain>
    </source>
</reference>
<dbReference type="Gene3D" id="1.10.10.60">
    <property type="entry name" value="Homeodomain-like"/>
    <property type="match status" value="1"/>
</dbReference>
<dbReference type="Gene3D" id="1.10.357.10">
    <property type="entry name" value="Tetracycline Repressor, domain 2"/>
    <property type="match status" value="1"/>
</dbReference>
<evidence type="ECO:0000313" key="7">
    <source>
        <dbReference type="Proteomes" id="UP000033096"/>
    </source>
</evidence>
<evidence type="ECO:0000259" key="5">
    <source>
        <dbReference type="PROSITE" id="PS50977"/>
    </source>
</evidence>
<dbReference type="InterPro" id="IPR050109">
    <property type="entry name" value="HTH-type_TetR-like_transc_reg"/>
</dbReference>
<keyword evidence="3" id="KW-0804">Transcription</keyword>
<dbReference type="InterPro" id="IPR023772">
    <property type="entry name" value="DNA-bd_HTH_TetR-type_CS"/>
</dbReference>